<evidence type="ECO:0000313" key="1">
    <source>
        <dbReference type="EMBL" id="XBH22161.1"/>
    </source>
</evidence>
<gene>
    <name evidence="1" type="ORF">V5R04_02735</name>
</gene>
<reference evidence="1" key="1">
    <citation type="submission" date="2024-02" db="EMBL/GenBank/DDBJ databases">
        <title>Tomenella chthoni gen. nov. sp. nov., a member of the family Jonesiaceae isolated from bat guano.</title>
        <authorList>
            <person name="Miller S.L."/>
            <person name="King J."/>
            <person name="Sankaranarayanan K."/>
            <person name="Lawson P.A."/>
        </authorList>
    </citation>
    <scope>NUCLEOTIDE SEQUENCE</scope>
    <source>
        <strain evidence="1">BS-20</strain>
    </source>
</reference>
<evidence type="ECO:0008006" key="2">
    <source>
        <dbReference type="Google" id="ProtNLM"/>
    </source>
</evidence>
<dbReference type="AlphaFoldDB" id="A0AAU7DY13"/>
<accession>A0AAU7DY13</accession>
<sequence length="171" mass="17874">MSTNPFASSQPAITPLPKAQEVRELLENLVGRNIELLTGGPMVDPAGPGGAVVAEFVSDSFALNALVVMDVPAAAHISAALALIPAAVSAEAAQQGELTDLFLEATHEVCNVISALFNKEGAPHLRLGTVHPPQTELPNDISSWVMAYVARLDLELEVTGYGQGNLSILVL</sequence>
<protein>
    <recommendedName>
        <fullName evidence="2">Chemotaxis phosphatase CheX-like domain-containing protein</fullName>
    </recommendedName>
</protein>
<organism evidence="1">
    <name type="scientific">Jonesiaceae bacterium BS-20</name>
    <dbReference type="NCBI Taxonomy" id="3120821"/>
    <lineage>
        <taxon>Bacteria</taxon>
        <taxon>Bacillati</taxon>
        <taxon>Actinomycetota</taxon>
        <taxon>Actinomycetes</taxon>
        <taxon>Micrococcales</taxon>
        <taxon>Jonesiaceae</taxon>
    </lineage>
</organism>
<dbReference type="EMBL" id="CP146203">
    <property type="protein sequence ID" value="XBH22161.1"/>
    <property type="molecule type" value="Genomic_DNA"/>
</dbReference>
<proteinExistence type="predicted"/>
<name>A0AAU7DY13_9MICO</name>